<sequence>MKIYKKKLIFFVLMIILIVPLFKPSHTQAYIGVRVFEGAVASDKERTGVFGSFLYTDYLPGDSAGYYYMRNNHIKVSEYLGGASSWKTPLQIGPYAPETVIGETMHLTGQVVSVAGYSIVDSNSSTIQAWTYVFNGSEPHVIGNITKPTISCEDDRPTYGGCDNKRIPMTYLGDIAKLSGSAIKFIREDPVYKPNGEISHYIGIVHATVSEFPFINSVTVPATVTAGSPVNIQAEAEEYSIPTQNIRYEIKITKPDGSTDTVSGTSSSGADNGRPYNGSSTSTKHSISASKTYSQDGTYTVKVLAWDGVERPATEKTATFTIGSGGSTPPPGGGSGGACSPVISSPSAGTSITGTMLLPSATGSIRADSRGSERFDVSQGIPTSESLYANALTKDYLYKHDFAQMTGTVTYTVKVKKTYNLTWKEVKTTPPVPPATEPTTTETPKNSTEVVEQTYTVERPYSYWQINNLEVYGLQNAVLNNYALPGGSVTLSPNGYTAPTVDAVNSDDVNQHVFPSDCDNIDLGSETIDGGTSQPSVPSEDWQGDAEGAVGQNEVKNDKVIFKGSTIMSDARVVENGPNPTSIPAPTTIGSNVLYQSGLMISSSKQNAANTPSNGTVNYNLIKGIKGGSPKSFPISGINTVTVHTPTVSYTNVSDDSTHNQRTTPDYSRRAVILDRPFTISMPTSGQHRSIPGYGNRDYAKYIERKQVLFPFDVYESSGGVRGTFHRANSWIEVPVAQTSKEFFLPVWVNEGSYDGYFRVFAENSPSSGFTTETNANTIVSNHVATKTIPLDVIGRVFDFRVTDIADYNWENVFRATPRSPSHKGNHYWVERKDIDGNLRGNALPYTLPILPGSHPSYPNVSVKTGYHFKFDLKTKGNMFSENDGIRITPTFYFVNKDGTGRQQIDLYYHKNDKKFIKIGSPEDTERRYVILGDRLRNVPHAQIVNTADYIFDHYSGISTSSKTYFIQDYLEKTLKKTWVGKYDWMILPYEVKTHIGPLSVPAGASVNTQRANASIQQWYGEYSIPPSVYAVPMGTNIAEYGRMNRLSDKSPIFLKNGYIIVNFNIETIRNGNLASPHLQYIHAPLTNQWDREGFPNQVTSSTGHVFTLRDGDIMFYHGDKSSYDDFESRVTH</sequence>
<dbReference type="InterPro" id="IPR043759">
    <property type="entry name" value="DUF5704"/>
</dbReference>
<keyword evidence="4" id="KW-1185">Reference proteome</keyword>
<comment type="caution">
    <text evidence="3">The sequence shown here is derived from an EMBL/GenBank/DDBJ whole genome shotgun (WGS) entry which is preliminary data.</text>
</comment>
<gene>
    <name evidence="3" type="ORF">ACFSCX_06515</name>
</gene>
<feature type="compositionally biased region" description="Low complexity" evidence="1">
    <location>
        <begin position="256"/>
        <end position="271"/>
    </location>
</feature>
<reference evidence="4" key="1">
    <citation type="journal article" date="2019" name="Int. J. Syst. Evol. Microbiol.">
        <title>The Global Catalogue of Microorganisms (GCM) 10K type strain sequencing project: providing services to taxonomists for standard genome sequencing and annotation.</title>
        <authorList>
            <consortium name="The Broad Institute Genomics Platform"/>
            <consortium name="The Broad Institute Genome Sequencing Center for Infectious Disease"/>
            <person name="Wu L."/>
            <person name="Ma J."/>
        </authorList>
    </citation>
    <scope>NUCLEOTIDE SEQUENCE [LARGE SCALE GENOMIC DNA]</scope>
    <source>
        <strain evidence="4">CCUG 49339</strain>
    </source>
</reference>
<proteinExistence type="predicted"/>
<feature type="domain" description="DUF5704" evidence="2">
    <location>
        <begin position="375"/>
        <end position="558"/>
    </location>
</feature>
<evidence type="ECO:0000259" key="2">
    <source>
        <dbReference type="Pfam" id="PF18964"/>
    </source>
</evidence>
<protein>
    <submittedName>
        <fullName evidence="3">DUF5704 domain-containing protein</fullName>
    </submittedName>
</protein>
<organism evidence="3 4">
    <name type="scientific">Bacillus salitolerans</name>
    <dbReference type="NCBI Taxonomy" id="1437434"/>
    <lineage>
        <taxon>Bacteria</taxon>
        <taxon>Bacillati</taxon>
        <taxon>Bacillota</taxon>
        <taxon>Bacilli</taxon>
        <taxon>Bacillales</taxon>
        <taxon>Bacillaceae</taxon>
        <taxon>Bacillus</taxon>
    </lineage>
</organism>
<evidence type="ECO:0000256" key="1">
    <source>
        <dbReference type="SAM" id="MobiDB-lite"/>
    </source>
</evidence>
<dbReference type="RefSeq" id="WP_377927363.1">
    <property type="nucleotide sequence ID" value="NZ_JBHUEM010000005.1"/>
</dbReference>
<dbReference type="Pfam" id="PF18964">
    <property type="entry name" value="DUF5704"/>
    <property type="match status" value="1"/>
</dbReference>
<evidence type="ECO:0000313" key="3">
    <source>
        <dbReference type="EMBL" id="MFD1736216.1"/>
    </source>
</evidence>
<dbReference type="Proteomes" id="UP001597214">
    <property type="component" value="Unassembled WGS sequence"/>
</dbReference>
<feature type="region of interest" description="Disordered" evidence="1">
    <location>
        <begin position="430"/>
        <end position="450"/>
    </location>
</feature>
<dbReference type="EMBL" id="JBHUEM010000005">
    <property type="protein sequence ID" value="MFD1736216.1"/>
    <property type="molecule type" value="Genomic_DNA"/>
</dbReference>
<feature type="region of interest" description="Disordered" evidence="1">
    <location>
        <begin position="252"/>
        <end position="291"/>
    </location>
</feature>
<accession>A0ABW4LMA3</accession>
<name>A0ABW4LMA3_9BACI</name>
<feature type="compositionally biased region" description="Low complexity" evidence="1">
    <location>
        <begin position="437"/>
        <end position="450"/>
    </location>
</feature>
<feature type="region of interest" description="Disordered" evidence="1">
    <location>
        <begin position="318"/>
        <end position="340"/>
    </location>
</feature>
<feature type="compositionally biased region" description="Low complexity" evidence="1">
    <location>
        <begin position="279"/>
        <end position="291"/>
    </location>
</feature>
<evidence type="ECO:0000313" key="4">
    <source>
        <dbReference type="Proteomes" id="UP001597214"/>
    </source>
</evidence>